<name>A0A0R1LST3_9LACO</name>
<accession>A0A0R1LST3</accession>
<evidence type="ECO:0000259" key="5">
    <source>
        <dbReference type="PROSITE" id="PS50931"/>
    </source>
</evidence>
<protein>
    <submittedName>
        <fullName evidence="6">LysR substrate binding domain protein</fullName>
    </submittedName>
</protein>
<dbReference type="FunFam" id="1.10.10.10:FF:000001">
    <property type="entry name" value="LysR family transcriptional regulator"/>
    <property type="match status" value="1"/>
</dbReference>
<comment type="similarity">
    <text evidence="1">Belongs to the LysR transcriptional regulatory family.</text>
</comment>
<proteinExistence type="inferred from homology"/>
<dbReference type="InterPro" id="IPR036390">
    <property type="entry name" value="WH_DNA-bd_sf"/>
</dbReference>
<dbReference type="InterPro" id="IPR036388">
    <property type="entry name" value="WH-like_DNA-bd_sf"/>
</dbReference>
<dbReference type="Gene3D" id="1.10.10.10">
    <property type="entry name" value="Winged helix-like DNA-binding domain superfamily/Winged helix DNA-binding domain"/>
    <property type="match status" value="1"/>
</dbReference>
<dbReference type="InterPro" id="IPR005119">
    <property type="entry name" value="LysR_subst-bd"/>
</dbReference>
<dbReference type="PANTHER" id="PTHR30126">
    <property type="entry name" value="HTH-TYPE TRANSCRIPTIONAL REGULATOR"/>
    <property type="match status" value="1"/>
</dbReference>
<dbReference type="Pfam" id="PF00126">
    <property type="entry name" value="HTH_1"/>
    <property type="match status" value="1"/>
</dbReference>
<dbReference type="PROSITE" id="PS50931">
    <property type="entry name" value="HTH_LYSR"/>
    <property type="match status" value="1"/>
</dbReference>
<dbReference type="Gene3D" id="3.40.190.290">
    <property type="match status" value="1"/>
</dbReference>
<evidence type="ECO:0000256" key="1">
    <source>
        <dbReference type="ARBA" id="ARBA00009437"/>
    </source>
</evidence>
<keyword evidence="7" id="KW-1185">Reference proteome</keyword>
<dbReference type="AlphaFoldDB" id="A0A0R1LST3"/>
<evidence type="ECO:0000256" key="2">
    <source>
        <dbReference type="ARBA" id="ARBA00023015"/>
    </source>
</evidence>
<evidence type="ECO:0000256" key="4">
    <source>
        <dbReference type="ARBA" id="ARBA00023163"/>
    </source>
</evidence>
<keyword evidence="3" id="KW-0238">DNA-binding</keyword>
<comment type="caution">
    <text evidence="6">The sequence shown here is derived from an EMBL/GenBank/DDBJ whole genome shotgun (WGS) entry which is preliminary data.</text>
</comment>
<reference evidence="6 7" key="1">
    <citation type="journal article" date="2015" name="Genome Announc.">
        <title>Expanding the biotechnology potential of lactobacilli through comparative genomics of 213 strains and associated genera.</title>
        <authorList>
            <person name="Sun Z."/>
            <person name="Harris H.M."/>
            <person name="McCann A."/>
            <person name="Guo C."/>
            <person name="Argimon S."/>
            <person name="Zhang W."/>
            <person name="Yang X."/>
            <person name="Jeffery I.B."/>
            <person name="Cooney J.C."/>
            <person name="Kagawa T.F."/>
            <person name="Liu W."/>
            <person name="Song Y."/>
            <person name="Salvetti E."/>
            <person name="Wrobel A."/>
            <person name="Rasinkangas P."/>
            <person name="Parkhill J."/>
            <person name="Rea M.C."/>
            <person name="O'Sullivan O."/>
            <person name="Ritari J."/>
            <person name="Douillard F.P."/>
            <person name="Paul Ross R."/>
            <person name="Yang R."/>
            <person name="Briner A.E."/>
            <person name="Felis G.E."/>
            <person name="de Vos W.M."/>
            <person name="Barrangou R."/>
            <person name="Klaenhammer T.R."/>
            <person name="Caufield P.W."/>
            <person name="Cui Y."/>
            <person name="Zhang H."/>
            <person name="O'Toole P.W."/>
        </authorList>
    </citation>
    <scope>NUCLEOTIDE SEQUENCE [LARGE SCALE GENOMIC DNA]</scope>
    <source>
        <strain evidence="6 7">DSM 19909</strain>
    </source>
</reference>
<dbReference type="Pfam" id="PF03466">
    <property type="entry name" value="LysR_substrate"/>
    <property type="match status" value="1"/>
</dbReference>
<keyword evidence="2" id="KW-0805">Transcription regulation</keyword>
<dbReference type="STRING" id="1423776.FD04_GL000568"/>
<dbReference type="GO" id="GO:0003700">
    <property type="term" value="F:DNA-binding transcription factor activity"/>
    <property type="evidence" value="ECO:0007669"/>
    <property type="project" value="InterPro"/>
</dbReference>
<feature type="domain" description="HTH lysR-type" evidence="5">
    <location>
        <begin position="1"/>
        <end position="58"/>
    </location>
</feature>
<evidence type="ECO:0000313" key="6">
    <source>
        <dbReference type="EMBL" id="KRK98827.1"/>
    </source>
</evidence>
<dbReference type="PATRIC" id="fig|1423776.4.peg.572"/>
<dbReference type="CDD" id="cd08434">
    <property type="entry name" value="PBP2_GltC_like"/>
    <property type="match status" value="1"/>
</dbReference>
<dbReference type="Proteomes" id="UP000051160">
    <property type="component" value="Unassembled WGS sequence"/>
</dbReference>
<dbReference type="EMBL" id="AZEE01000027">
    <property type="protein sequence ID" value="KRK98827.1"/>
    <property type="molecule type" value="Genomic_DNA"/>
</dbReference>
<dbReference type="InterPro" id="IPR000847">
    <property type="entry name" value="LysR_HTH_N"/>
</dbReference>
<evidence type="ECO:0000313" key="7">
    <source>
        <dbReference type="Proteomes" id="UP000051160"/>
    </source>
</evidence>
<dbReference type="PANTHER" id="PTHR30126:SF39">
    <property type="entry name" value="HTH-TYPE TRANSCRIPTIONAL REGULATOR CYSL"/>
    <property type="match status" value="1"/>
</dbReference>
<dbReference type="PRINTS" id="PR00039">
    <property type="entry name" value="HTHLYSR"/>
</dbReference>
<dbReference type="RefSeq" id="WP_056947349.1">
    <property type="nucleotide sequence ID" value="NZ_AZEE01000027.1"/>
</dbReference>
<dbReference type="GO" id="GO:0000976">
    <property type="term" value="F:transcription cis-regulatory region binding"/>
    <property type="evidence" value="ECO:0007669"/>
    <property type="project" value="TreeGrafter"/>
</dbReference>
<dbReference type="SUPFAM" id="SSF53850">
    <property type="entry name" value="Periplasmic binding protein-like II"/>
    <property type="match status" value="1"/>
</dbReference>
<keyword evidence="4" id="KW-0804">Transcription</keyword>
<evidence type="ECO:0000256" key="3">
    <source>
        <dbReference type="ARBA" id="ARBA00023125"/>
    </source>
</evidence>
<dbReference type="SUPFAM" id="SSF46785">
    <property type="entry name" value="Winged helix' DNA-binding domain"/>
    <property type="match status" value="1"/>
</dbReference>
<organism evidence="6 7">
    <name type="scientific">Secundilactobacillus odoratitofui DSM 19909 = JCM 15043</name>
    <dbReference type="NCBI Taxonomy" id="1423776"/>
    <lineage>
        <taxon>Bacteria</taxon>
        <taxon>Bacillati</taxon>
        <taxon>Bacillota</taxon>
        <taxon>Bacilli</taxon>
        <taxon>Lactobacillales</taxon>
        <taxon>Lactobacillaceae</taxon>
        <taxon>Secundilactobacillus</taxon>
    </lineage>
</organism>
<gene>
    <name evidence="6" type="ORF">FD04_GL000568</name>
</gene>
<dbReference type="OrthoDB" id="9803735at2"/>
<sequence>MNLRHLEFFKVLAHTQHMSKAAEQLGISQPSLSYAIKKLEEELGVPLFEPDGRNIKLTHLGKEYLKYINAGLNSLDQGNAIIHQLNNPNEGHVNLGFTYTMGQQLAPELMHGFSQQPDNEKITFTLGQSNTHHLLEDLLTDRYDVVLSSYVDRINDIESDSLFDFIPIVRQEIKAALPINHPLADKEDLQLTDLAPFDIIMFSKRSGLRPLMDQFFNQAGFRPKIKYEIEEDHTIIGLVQYGMGVALVPNLPQLDQSQVVLRHLLGMNLDHQLYLVTRKNHFLTPSVQRFNQFVRTYCRQNFAGQHRLL</sequence>